<dbReference type="Gene3D" id="3.90.110.10">
    <property type="entry name" value="Lactate dehydrogenase/glycoside hydrolase, family 4, C-terminal"/>
    <property type="match status" value="1"/>
</dbReference>
<dbReference type="SUPFAM" id="SSF56327">
    <property type="entry name" value="LDH C-terminal domain-like"/>
    <property type="match status" value="1"/>
</dbReference>
<feature type="domain" description="Lactate/malate dehydrogenase C-terminal" evidence="2">
    <location>
        <begin position="4"/>
        <end position="115"/>
    </location>
</feature>
<dbReference type="STRING" id="4232.A0A251UKA4"/>
<sequence>MKQRVLALKAGVFYDKVSNITIWGNHSTTQVPDFLNAKIHRIPVLEVIRGRKWLEEYFTQMVETRSGALIKKWGRSSAASTAISVVDAIRSLVTPTPEGDWFSTGVYTNGNPYGIA</sequence>
<dbReference type="GO" id="GO:0016615">
    <property type="term" value="F:malate dehydrogenase activity"/>
    <property type="evidence" value="ECO:0007669"/>
    <property type="project" value="InterPro"/>
</dbReference>
<dbReference type="InParanoid" id="A0A251UKA4"/>
<accession>A0A251UKA4</accession>
<dbReference type="InterPro" id="IPR015955">
    <property type="entry name" value="Lactate_DH/Glyco_Ohase_4_C"/>
</dbReference>
<dbReference type="InterPro" id="IPR010945">
    <property type="entry name" value="Malate_DH_type2"/>
</dbReference>
<dbReference type="GO" id="GO:0006108">
    <property type="term" value="P:malate metabolic process"/>
    <property type="evidence" value="ECO:0007669"/>
    <property type="project" value="InterPro"/>
</dbReference>
<protein>
    <submittedName>
        <fullName evidence="3">Putative malate dehydrogenase, type 2</fullName>
    </submittedName>
</protein>
<dbReference type="Proteomes" id="UP000215914">
    <property type="component" value="Chromosome 6"/>
</dbReference>
<gene>
    <name evidence="3" type="ORF">HannXRQ_Chr06g0183591</name>
</gene>
<keyword evidence="1" id="KW-0560">Oxidoreductase</keyword>
<evidence type="ECO:0000313" key="3">
    <source>
        <dbReference type="EMBL" id="OTG23534.1"/>
    </source>
</evidence>
<reference evidence="4" key="1">
    <citation type="journal article" date="2017" name="Nature">
        <title>The sunflower genome provides insights into oil metabolism, flowering and Asterid evolution.</title>
        <authorList>
            <person name="Badouin H."/>
            <person name="Gouzy J."/>
            <person name="Grassa C.J."/>
            <person name="Murat F."/>
            <person name="Staton S.E."/>
            <person name="Cottret L."/>
            <person name="Lelandais-Briere C."/>
            <person name="Owens G.L."/>
            <person name="Carrere S."/>
            <person name="Mayjonade B."/>
            <person name="Legrand L."/>
            <person name="Gill N."/>
            <person name="Kane N.C."/>
            <person name="Bowers J.E."/>
            <person name="Hubner S."/>
            <person name="Bellec A."/>
            <person name="Berard A."/>
            <person name="Berges H."/>
            <person name="Blanchet N."/>
            <person name="Boniface M.C."/>
            <person name="Brunel D."/>
            <person name="Catrice O."/>
            <person name="Chaidir N."/>
            <person name="Claudel C."/>
            <person name="Donnadieu C."/>
            <person name="Faraut T."/>
            <person name="Fievet G."/>
            <person name="Helmstetter N."/>
            <person name="King M."/>
            <person name="Knapp S.J."/>
            <person name="Lai Z."/>
            <person name="Le Paslier M.C."/>
            <person name="Lippi Y."/>
            <person name="Lorenzon L."/>
            <person name="Mandel J.R."/>
            <person name="Marage G."/>
            <person name="Marchand G."/>
            <person name="Marquand E."/>
            <person name="Bret-Mestries E."/>
            <person name="Morien E."/>
            <person name="Nambeesan S."/>
            <person name="Nguyen T."/>
            <person name="Pegot-Espagnet P."/>
            <person name="Pouilly N."/>
            <person name="Raftis F."/>
            <person name="Sallet E."/>
            <person name="Schiex T."/>
            <person name="Thomas J."/>
            <person name="Vandecasteele C."/>
            <person name="Vares D."/>
            <person name="Vear F."/>
            <person name="Vautrin S."/>
            <person name="Crespi M."/>
            <person name="Mangin B."/>
            <person name="Burke J.M."/>
            <person name="Salse J."/>
            <person name="Munos S."/>
            <person name="Vincourt P."/>
            <person name="Rieseberg L.H."/>
            <person name="Langlade N.B."/>
        </authorList>
    </citation>
    <scope>NUCLEOTIDE SEQUENCE [LARGE SCALE GENOMIC DNA]</scope>
    <source>
        <strain evidence="4">cv. SF193</strain>
    </source>
</reference>
<dbReference type="PANTHER" id="PTHR23382">
    <property type="entry name" value="MALATE DEHYDROGENASE"/>
    <property type="match status" value="1"/>
</dbReference>
<keyword evidence="4" id="KW-1185">Reference proteome</keyword>
<name>A0A251UKA4_HELAN</name>
<dbReference type="AlphaFoldDB" id="A0A251UKA4"/>
<dbReference type="EMBL" id="CM007895">
    <property type="protein sequence ID" value="OTG23534.1"/>
    <property type="molecule type" value="Genomic_DNA"/>
</dbReference>
<dbReference type="InterPro" id="IPR022383">
    <property type="entry name" value="Lactate/malate_DH_C"/>
</dbReference>
<evidence type="ECO:0000259" key="2">
    <source>
        <dbReference type="Pfam" id="PF02866"/>
    </source>
</evidence>
<dbReference type="GO" id="GO:0016616">
    <property type="term" value="F:oxidoreductase activity, acting on the CH-OH group of donors, NAD or NADP as acceptor"/>
    <property type="evidence" value="ECO:0007669"/>
    <property type="project" value="InterPro"/>
</dbReference>
<evidence type="ECO:0000313" key="4">
    <source>
        <dbReference type="Proteomes" id="UP000215914"/>
    </source>
</evidence>
<proteinExistence type="predicted"/>
<organism evidence="3 4">
    <name type="scientific">Helianthus annuus</name>
    <name type="common">Common sunflower</name>
    <dbReference type="NCBI Taxonomy" id="4232"/>
    <lineage>
        <taxon>Eukaryota</taxon>
        <taxon>Viridiplantae</taxon>
        <taxon>Streptophyta</taxon>
        <taxon>Embryophyta</taxon>
        <taxon>Tracheophyta</taxon>
        <taxon>Spermatophyta</taxon>
        <taxon>Magnoliopsida</taxon>
        <taxon>eudicotyledons</taxon>
        <taxon>Gunneridae</taxon>
        <taxon>Pentapetalae</taxon>
        <taxon>asterids</taxon>
        <taxon>campanulids</taxon>
        <taxon>Asterales</taxon>
        <taxon>Asteraceae</taxon>
        <taxon>Asteroideae</taxon>
        <taxon>Heliantheae alliance</taxon>
        <taxon>Heliantheae</taxon>
        <taxon>Helianthus</taxon>
    </lineage>
</organism>
<dbReference type="Pfam" id="PF02866">
    <property type="entry name" value="Ldh_1_C"/>
    <property type="match status" value="1"/>
</dbReference>
<evidence type="ECO:0000256" key="1">
    <source>
        <dbReference type="ARBA" id="ARBA00023002"/>
    </source>
</evidence>